<evidence type="ECO:0000313" key="2">
    <source>
        <dbReference type="EMBL" id="CAH3131882.1"/>
    </source>
</evidence>
<protein>
    <recommendedName>
        <fullName evidence="4">HAT C-terminal dimerisation domain-containing protein</fullName>
    </recommendedName>
</protein>
<dbReference type="PANTHER" id="PTHR37162:SF11">
    <property type="match status" value="1"/>
</dbReference>
<evidence type="ECO:0008006" key="4">
    <source>
        <dbReference type="Google" id="ProtNLM"/>
    </source>
</evidence>
<dbReference type="Proteomes" id="UP001159428">
    <property type="component" value="Unassembled WGS sequence"/>
</dbReference>
<organism evidence="2 3">
    <name type="scientific">Pocillopora meandrina</name>
    <dbReference type="NCBI Taxonomy" id="46732"/>
    <lineage>
        <taxon>Eukaryota</taxon>
        <taxon>Metazoa</taxon>
        <taxon>Cnidaria</taxon>
        <taxon>Anthozoa</taxon>
        <taxon>Hexacorallia</taxon>
        <taxon>Scleractinia</taxon>
        <taxon>Astrocoeniina</taxon>
        <taxon>Pocilloporidae</taxon>
        <taxon>Pocillopora</taxon>
    </lineage>
</organism>
<sequence>MDGPNVNWKFYSMLTDEAKGSIIDYTKVTGNSLFALKFCKHRWLENVLVAERTQSMWDSVVKYVQSARAGKVPQPQNKSFETVQEFVADPFTTAKVAFFLSVAKQVTPFLTLYQTDKPMLPFLATDLIHASHSKIDLGFTADKKIKESIAKSTVSEKRVLQFQMECKEFLMKVVCKLIAKAPIQYSLVRNINCLDPRNMMSDHDVSITKFKRVLTTLENAKKVPEGECDSLLELFRQFIMEVPSSSPSEFKDYDPNNDRLDSFLYLHMGQKRSYQSLWKVVSELLILSHGQASVERGFSVNKQLEVENLQERSFIAQRLVQDHVQSVGGVLAVSINKPLLLSAAGARQKYLSYLDEQKRKKTSEGVELKRKELVDELDELKKKRRRLDSDVDNLVKSADEFAQKAEDTGKLVWITKSNSLRRTAKEKEIARKDLECKIANVVDELKKA</sequence>
<dbReference type="AlphaFoldDB" id="A0AAU9X0Y1"/>
<name>A0AAU9X0Y1_9CNID</name>
<comment type="caution">
    <text evidence="2">The sequence shown here is derived from an EMBL/GenBank/DDBJ whole genome shotgun (WGS) entry which is preliminary data.</text>
</comment>
<gene>
    <name evidence="2" type="ORF">PMEA_00014872</name>
</gene>
<keyword evidence="3" id="KW-1185">Reference proteome</keyword>
<dbReference type="EMBL" id="CALNXJ010000026">
    <property type="protein sequence ID" value="CAH3131882.1"/>
    <property type="molecule type" value="Genomic_DNA"/>
</dbReference>
<dbReference type="PANTHER" id="PTHR37162">
    <property type="entry name" value="HAT FAMILY DIMERISATION DOMAINCONTAINING PROTEIN-RELATED"/>
    <property type="match status" value="1"/>
</dbReference>
<evidence type="ECO:0000256" key="1">
    <source>
        <dbReference type="SAM" id="Coils"/>
    </source>
</evidence>
<proteinExistence type="predicted"/>
<feature type="coiled-coil region" evidence="1">
    <location>
        <begin position="363"/>
        <end position="444"/>
    </location>
</feature>
<evidence type="ECO:0000313" key="3">
    <source>
        <dbReference type="Proteomes" id="UP001159428"/>
    </source>
</evidence>
<reference evidence="2 3" key="1">
    <citation type="submission" date="2022-05" db="EMBL/GenBank/DDBJ databases">
        <authorList>
            <consortium name="Genoscope - CEA"/>
            <person name="William W."/>
        </authorList>
    </citation>
    <scope>NUCLEOTIDE SEQUENCE [LARGE SCALE GENOMIC DNA]</scope>
</reference>
<keyword evidence="1" id="KW-0175">Coiled coil</keyword>
<accession>A0AAU9X0Y1</accession>